<keyword evidence="5 7" id="KW-1133">Transmembrane helix</keyword>
<evidence type="ECO:0000259" key="8">
    <source>
        <dbReference type="Pfam" id="PF01694"/>
    </source>
</evidence>
<sequence>MFQRTESFSAFSKSYPVITTIILFQVLLYALTKIPLLPHIWLFEWFGGVNLYIMQGEWWRLVTSIFLHYSLSHLVFNSLTLLLFGPYLEQFIGSIRFSFVYIAGGIFGNLATLWIEEPSYSHVGASGSLFSLIGFYIGLGFASRTLPLQPKPLIIIIAVTTAALTFGQPNVNVLAHIGGLVGGGLLVPFILYRKGK</sequence>
<accession>A0A147K5I8</accession>
<evidence type="ECO:0000256" key="3">
    <source>
        <dbReference type="ARBA" id="ARBA00022692"/>
    </source>
</evidence>
<dbReference type="EMBL" id="LDYG01000046">
    <property type="protein sequence ID" value="KUP04882.1"/>
    <property type="molecule type" value="Genomic_DNA"/>
</dbReference>
<keyword evidence="4" id="KW-0378">Hydrolase</keyword>
<dbReference type="PANTHER" id="PTHR43731">
    <property type="entry name" value="RHOMBOID PROTEASE"/>
    <property type="match status" value="1"/>
</dbReference>
<dbReference type="InterPro" id="IPR022764">
    <property type="entry name" value="Peptidase_S54_rhomboid_dom"/>
</dbReference>
<evidence type="ECO:0000256" key="1">
    <source>
        <dbReference type="ARBA" id="ARBA00004141"/>
    </source>
</evidence>
<gene>
    <name evidence="9" type="ORF">Q75_13680</name>
</gene>
<dbReference type="AlphaFoldDB" id="A0A147K5I8"/>
<name>A0A147K5I8_9BACI</name>
<dbReference type="Gene3D" id="1.20.1540.10">
    <property type="entry name" value="Rhomboid-like"/>
    <property type="match status" value="1"/>
</dbReference>
<evidence type="ECO:0000256" key="4">
    <source>
        <dbReference type="ARBA" id="ARBA00022801"/>
    </source>
</evidence>
<dbReference type="STRING" id="1150625.Q75_13680"/>
<feature type="transmembrane region" description="Helical" evidence="7">
    <location>
        <begin position="151"/>
        <end position="167"/>
    </location>
</feature>
<dbReference type="Proteomes" id="UP000074108">
    <property type="component" value="Unassembled WGS sequence"/>
</dbReference>
<protein>
    <recommendedName>
        <fullName evidence="8">Peptidase S54 rhomboid domain-containing protein</fullName>
    </recommendedName>
</protein>
<keyword evidence="3 7" id="KW-0812">Transmembrane</keyword>
<dbReference type="InterPro" id="IPR035952">
    <property type="entry name" value="Rhomboid-like_sf"/>
</dbReference>
<feature type="domain" description="Peptidase S54 rhomboid" evidence="8">
    <location>
        <begin position="56"/>
        <end position="191"/>
    </location>
</feature>
<dbReference type="SUPFAM" id="SSF144091">
    <property type="entry name" value="Rhomboid-like"/>
    <property type="match status" value="1"/>
</dbReference>
<dbReference type="InterPro" id="IPR050925">
    <property type="entry name" value="Rhomboid_protease_S54"/>
</dbReference>
<dbReference type="GO" id="GO:0016020">
    <property type="term" value="C:membrane"/>
    <property type="evidence" value="ECO:0007669"/>
    <property type="project" value="UniProtKB-SubCell"/>
</dbReference>
<dbReference type="OrthoDB" id="9813074at2"/>
<comment type="similarity">
    <text evidence="2">Belongs to the peptidase S54 family.</text>
</comment>
<proteinExistence type="inferred from homology"/>
<feature type="transmembrane region" description="Helical" evidence="7">
    <location>
        <begin position="61"/>
        <end position="85"/>
    </location>
</feature>
<dbReference type="PATRIC" id="fig|1150625.3.peg.2869"/>
<evidence type="ECO:0000313" key="9">
    <source>
        <dbReference type="EMBL" id="KUP04882.1"/>
    </source>
</evidence>
<keyword evidence="10" id="KW-1185">Reference proteome</keyword>
<evidence type="ECO:0000313" key="10">
    <source>
        <dbReference type="Proteomes" id="UP000074108"/>
    </source>
</evidence>
<dbReference type="PANTHER" id="PTHR43731:SF14">
    <property type="entry name" value="PRESENILIN-ASSOCIATED RHOMBOID-LIKE PROTEIN, MITOCHONDRIAL"/>
    <property type="match status" value="1"/>
</dbReference>
<evidence type="ECO:0000256" key="2">
    <source>
        <dbReference type="ARBA" id="ARBA00009045"/>
    </source>
</evidence>
<keyword evidence="6 7" id="KW-0472">Membrane</keyword>
<comment type="caution">
    <text evidence="9">The sequence shown here is derived from an EMBL/GenBank/DDBJ whole genome shotgun (WGS) entry which is preliminary data.</text>
</comment>
<feature type="transmembrane region" description="Helical" evidence="7">
    <location>
        <begin position="97"/>
        <end position="115"/>
    </location>
</feature>
<dbReference type="RefSeq" id="WP_059351678.1">
    <property type="nucleotide sequence ID" value="NZ_LDYG01000046.1"/>
</dbReference>
<feature type="transmembrane region" description="Helical" evidence="7">
    <location>
        <begin position="21"/>
        <end position="41"/>
    </location>
</feature>
<evidence type="ECO:0000256" key="7">
    <source>
        <dbReference type="SAM" id="Phobius"/>
    </source>
</evidence>
<dbReference type="Pfam" id="PF01694">
    <property type="entry name" value="Rhomboid"/>
    <property type="match status" value="1"/>
</dbReference>
<comment type="subcellular location">
    <subcellularLocation>
        <location evidence="1">Membrane</location>
        <topology evidence="1">Multi-pass membrane protein</topology>
    </subcellularLocation>
</comment>
<evidence type="ECO:0000256" key="5">
    <source>
        <dbReference type="ARBA" id="ARBA00022989"/>
    </source>
</evidence>
<feature type="transmembrane region" description="Helical" evidence="7">
    <location>
        <begin position="121"/>
        <end position="139"/>
    </location>
</feature>
<dbReference type="GO" id="GO:0004252">
    <property type="term" value="F:serine-type endopeptidase activity"/>
    <property type="evidence" value="ECO:0007669"/>
    <property type="project" value="InterPro"/>
</dbReference>
<reference evidence="9 10" key="1">
    <citation type="journal article" date="2016" name="Front. Microbiol.">
        <title>Microevolution Analysis of Bacillus coahuilensis Unveils Differences in Phosphorus Acquisition Strategies and Their Regulation.</title>
        <authorList>
            <person name="Gomez-Lunar Z."/>
            <person name="Hernandez-Gonzalez I."/>
            <person name="Rodriguez-Torres M.D."/>
            <person name="Souza V."/>
            <person name="Olmedo-Alvarez G."/>
        </authorList>
    </citation>
    <scope>NUCLEOTIDE SEQUENCE [LARGE SCALE GENOMIC DNA]</scope>
    <source>
        <strain evidence="10">p1.1.43</strain>
    </source>
</reference>
<feature type="transmembrane region" description="Helical" evidence="7">
    <location>
        <begin position="173"/>
        <end position="192"/>
    </location>
</feature>
<organism evidence="9 10">
    <name type="scientific">Bacillus coahuilensis p1.1.43</name>
    <dbReference type="NCBI Taxonomy" id="1150625"/>
    <lineage>
        <taxon>Bacteria</taxon>
        <taxon>Bacillati</taxon>
        <taxon>Bacillota</taxon>
        <taxon>Bacilli</taxon>
        <taxon>Bacillales</taxon>
        <taxon>Bacillaceae</taxon>
        <taxon>Bacillus</taxon>
    </lineage>
</organism>
<evidence type="ECO:0000256" key="6">
    <source>
        <dbReference type="ARBA" id="ARBA00023136"/>
    </source>
</evidence>